<comment type="caution">
    <text evidence="2">The sequence shown here is derived from an EMBL/GenBank/DDBJ whole genome shotgun (WGS) entry which is preliminary data.</text>
</comment>
<keyword evidence="3" id="KW-1185">Reference proteome</keyword>
<evidence type="ECO:0000313" key="3">
    <source>
        <dbReference type="Proteomes" id="UP001177670"/>
    </source>
</evidence>
<reference evidence="2" key="1">
    <citation type="submission" date="2021-10" db="EMBL/GenBank/DDBJ databases">
        <title>Melipona bicolor Genome sequencing and assembly.</title>
        <authorList>
            <person name="Araujo N.S."/>
            <person name="Arias M.C."/>
        </authorList>
    </citation>
    <scope>NUCLEOTIDE SEQUENCE</scope>
    <source>
        <strain evidence="2">USP_2M_L1-L4_2017</strain>
        <tissue evidence="2">Whole body</tissue>
    </source>
</reference>
<gene>
    <name evidence="2" type="ORF">K0M31_004726</name>
</gene>
<dbReference type="Proteomes" id="UP001177670">
    <property type="component" value="Unassembled WGS sequence"/>
</dbReference>
<organism evidence="2 3">
    <name type="scientific">Melipona bicolor</name>
    <dbReference type="NCBI Taxonomy" id="60889"/>
    <lineage>
        <taxon>Eukaryota</taxon>
        <taxon>Metazoa</taxon>
        <taxon>Ecdysozoa</taxon>
        <taxon>Arthropoda</taxon>
        <taxon>Hexapoda</taxon>
        <taxon>Insecta</taxon>
        <taxon>Pterygota</taxon>
        <taxon>Neoptera</taxon>
        <taxon>Endopterygota</taxon>
        <taxon>Hymenoptera</taxon>
        <taxon>Apocrita</taxon>
        <taxon>Aculeata</taxon>
        <taxon>Apoidea</taxon>
        <taxon>Anthophila</taxon>
        <taxon>Apidae</taxon>
        <taxon>Melipona</taxon>
    </lineage>
</organism>
<sequence length="121" mass="13551">MNSNLLVSYSILSLETSFAGITWYFPGGQVTDCVNWLRALATTAKGTSRGEQRRRKETLLRRRSGWSLRSQVAVMVPANEQCTLRLCLEYTSLTLKDADLKEEEGRANNGNKDGSRLTLAH</sequence>
<dbReference type="EMBL" id="JAHYIQ010000014">
    <property type="protein sequence ID" value="KAK1126085.1"/>
    <property type="molecule type" value="Genomic_DNA"/>
</dbReference>
<protein>
    <submittedName>
        <fullName evidence="2">Uncharacterized protein</fullName>
    </submittedName>
</protein>
<accession>A0AA40KMN7</accession>
<feature type="region of interest" description="Disordered" evidence="1">
    <location>
        <begin position="101"/>
        <end position="121"/>
    </location>
</feature>
<dbReference type="AlphaFoldDB" id="A0AA40KMN7"/>
<proteinExistence type="predicted"/>
<evidence type="ECO:0000256" key="1">
    <source>
        <dbReference type="SAM" id="MobiDB-lite"/>
    </source>
</evidence>
<name>A0AA40KMN7_9HYME</name>
<evidence type="ECO:0000313" key="2">
    <source>
        <dbReference type="EMBL" id="KAK1126085.1"/>
    </source>
</evidence>